<comment type="caution">
    <text evidence="8">The sequence shown here is derived from an EMBL/GenBank/DDBJ whole genome shotgun (WGS) entry which is preliminary data.</text>
</comment>
<keyword evidence="4 8" id="KW-0689">Ribosomal protein</keyword>
<keyword evidence="6" id="KW-0687">Ribonucleoprotein</keyword>
<dbReference type="PIRSF" id="PIRSF036996">
    <property type="entry name" value="RSM23"/>
    <property type="match status" value="1"/>
</dbReference>
<sequence>MATLLRNAAHRWCAQPVTRRFQVLILPRAPFSTTTVAAAAASAPPAIKSRRDLPKKVKKSYKKKTNAVAVKKPNPGERKAFRKRIQLSNNSALPVSGTDDLGPDTLTKAESRGSMVALPDQVVDQLRALEAFKTTQTWGLFRRPHFLVRGETVELVGNIQSAAAEKKAFKGVLVGSKLSGKSVAMLQAMAHALMNGWVVLHIPEGQDLTNGNTEYAPIEGTEPIQFAQPVYCLKLLQNTYKANKAVLEKLPVQKDWSRLTTHLGQNATLADLVLSAKESEYAWPTLQALWTELTQPGRPPLLFALDGLAHINKISDYRDPSFNAVHAHNLSLVRMFVDALSGKTDLPNGGAIIAATSENNTHHHPSQELVLAQLEAGQTGRDIPQPDPYERKYDERVYDALKNSSVLRIGGLSKEDGRVLMEYWGASGMLRSVLDSRTVAEKWALAGHGIVGEMERVSLMTMRM</sequence>
<dbReference type="Pfam" id="PF10236">
    <property type="entry name" value="DAP3"/>
    <property type="match status" value="1"/>
</dbReference>
<dbReference type="PANTHER" id="PTHR12810">
    <property type="entry name" value="MITOCHONDRIAL 28S RIBOSOMAL PROTEIN S29"/>
    <property type="match status" value="1"/>
</dbReference>
<reference evidence="8 9" key="1">
    <citation type="journal article" date="2016" name="Genome Biol. Evol.">
        <title>Divergent and convergent evolution of fungal pathogenicity.</title>
        <authorList>
            <person name="Shang Y."/>
            <person name="Xiao G."/>
            <person name="Zheng P."/>
            <person name="Cen K."/>
            <person name="Zhan S."/>
            <person name="Wang C."/>
        </authorList>
    </citation>
    <scope>NUCLEOTIDE SEQUENCE [LARGE SCALE GENOMIC DNA]</scope>
    <source>
        <strain evidence="8 9">RCEF 2490</strain>
    </source>
</reference>
<proteinExistence type="inferred from homology"/>
<evidence type="ECO:0000256" key="7">
    <source>
        <dbReference type="ARBA" id="ARBA00035140"/>
    </source>
</evidence>
<gene>
    <name evidence="8" type="ORF">AAL_00301</name>
</gene>
<comment type="similarity">
    <text evidence="2">Belongs to the mitochondrion-specific ribosomal protein mS29 family.</text>
</comment>
<dbReference type="AlphaFoldDB" id="A0A162K3W7"/>
<dbReference type="STRING" id="1081109.A0A162K3W7"/>
<evidence type="ECO:0000256" key="5">
    <source>
        <dbReference type="ARBA" id="ARBA00023128"/>
    </source>
</evidence>
<dbReference type="InterPro" id="IPR017082">
    <property type="entry name" value="Ribosomal_mS29_fun"/>
</dbReference>
<evidence type="ECO:0000256" key="3">
    <source>
        <dbReference type="ARBA" id="ARBA00022946"/>
    </source>
</evidence>
<dbReference type="EMBL" id="AZGY01000001">
    <property type="protein sequence ID" value="OAA32836.1"/>
    <property type="molecule type" value="Genomic_DNA"/>
</dbReference>
<evidence type="ECO:0000313" key="9">
    <source>
        <dbReference type="Proteomes" id="UP000078544"/>
    </source>
</evidence>
<evidence type="ECO:0000313" key="8">
    <source>
        <dbReference type="EMBL" id="OAA32836.1"/>
    </source>
</evidence>
<name>A0A162K3W7_9HYPO</name>
<protein>
    <recommendedName>
        <fullName evidence="7">Small ribosomal subunit protein mS29</fullName>
    </recommendedName>
</protein>
<comment type="subcellular location">
    <subcellularLocation>
        <location evidence="1">Mitochondrion</location>
    </subcellularLocation>
</comment>
<evidence type="ECO:0000256" key="4">
    <source>
        <dbReference type="ARBA" id="ARBA00022980"/>
    </source>
</evidence>
<dbReference type="GO" id="GO:0005763">
    <property type="term" value="C:mitochondrial small ribosomal subunit"/>
    <property type="evidence" value="ECO:0007669"/>
    <property type="project" value="InterPro"/>
</dbReference>
<dbReference type="InterPro" id="IPR019368">
    <property type="entry name" value="Ribosomal_mS29"/>
</dbReference>
<dbReference type="OrthoDB" id="274828at2759"/>
<keyword evidence="5" id="KW-0496">Mitochondrion</keyword>
<organism evidence="8 9">
    <name type="scientific">Moelleriella libera RCEF 2490</name>
    <dbReference type="NCBI Taxonomy" id="1081109"/>
    <lineage>
        <taxon>Eukaryota</taxon>
        <taxon>Fungi</taxon>
        <taxon>Dikarya</taxon>
        <taxon>Ascomycota</taxon>
        <taxon>Pezizomycotina</taxon>
        <taxon>Sordariomycetes</taxon>
        <taxon>Hypocreomycetidae</taxon>
        <taxon>Hypocreales</taxon>
        <taxon>Clavicipitaceae</taxon>
        <taxon>Moelleriella</taxon>
    </lineage>
</organism>
<dbReference type="GO" id="GO:0032543">
    <property type="term" value="P:mitochondrial translation"/>
    <property type="evidence" value="ECO:0007669"/>
    <property type="project" value="InterPro"/>
</dbReference>
<dbReference type="PANTHER" id="PTHR12810:SF0">
    <property type="entry name" value="SMALL RIBOSOMAL SUBUNIT PROTEIN MS29"/>
    <property type="match status" value="1"/>
</dbReference>
<keyword evidence="9" id="KW-1185">Reference proteome</keyword>
<dbReference type="GO" id="GO:0003735">
    <property type="term" value="F:structural constituent of ribosome"/>
    <property type="evidence" value="ECO:0007669"/>
    <property type="project" value="TreeGrafter"/>
</dbReference>
<evidence type="ECO:0000256" key="1">
    <source>
        <dbReference type="ARBA" id="ARBA00004173"/>
    </source>
</evidence>
<keyword evidence="3" id="KW-0809">Transit peptide</keyword>
<evidence type="ECO:0000256" key="2">
    <source>
        <dbReference type="ARBA" id="ARBA00009863"/>
    </source>
</evidence>
<dbReference type="Proteomes" id="UP000078544">
    <property type="component" value="Unassembled WGS sequence"/>
</dbReference>
<evidence type="ECO:0000256" key="6">
    <source>
        <dbReference type="ARBA" id="ARBA00023274"/>
    </source>
</evidence>
<accession>A0A162K3W7</accession>